<evidence type="ECO:0000313" key="3">
    <source>
        <dbReference type="Proteomes" id="UP001187346"/>
    </source>
</evidence>
<organism evidence="2 3">
    <name type="scientific">Streptomyces prunicolor</name>
    <dbReference type="NCBI Taxonomy" id="67348"/>
    <lineage>
        <taxon>Bacteria</taxon>
        <taxon>Bacillati</taxon>
        <taxon>Actinomycetota</taxon>
        <taxon>Actinomycetes</taxon>
        <taxon>Kitasatosporales</taxon>
        <taxon>Streptomycetaceae</taxon>
        <taxon>Streptomyces</taxon>
    </lineage>
</organism>
<dbReference type="RefSeq" id="WP_266879133.1">
    <property type="nucleotide sequence ID" value="NZ_CP108676.1"/>
</dbReference>
<keyword evidence="2" id="KW-0378">Hydrolase</keyword>
<dbReference type="PANTHER" id="PTHR11803:SF58">
    <property type="entry name" value="PROTEIN HMF1-RELATED"/>
    <property type="match status" value="1"/>
</dbReference>
<keyword evidence="3" id="KW-1185">Reference proteome</keyword>
<name>A0ABU4F7U7_9ACTN</name>
<dbReference type="Proteomes" id="UP001187346">
    <property type="component" value="Unassembled WGS sequence"/>
</dbReference>
<dbReference type="GO" id="GO:0016787">
    <property type="term" value="F:hydrolase activity"/>
    <property type="evidence" value="ECO:0007669"/>
    <property type="project" value="UniProtKB-KW"/>
</dbReference>
<evidence type="ECO:0000313" key="2">
    <source>
        <dbReference type="EMBL" id="MDV7216036.1"/>
    </source>
</evidence>
<evidence type="ECO:0000256" key="1">
    <source>
        <dbReference type="ARBA" id="ARBA00010552"/>
    </source>
</evidence>
<comment type="caution">
    <text evidence="2">The sequence shown here is derived from an EMBL/GenBank/DDBJ whole genome shotgun (WGS) entry which is preliminary data.</text>
</comment>
<dbReference type="CDD" id="cd00448">
    <property type="entry name" value="YjgF_YER057c_UK114_family"/>
    <property type="match status" value="1"/>
</dbReference>
<protein>
    <submittedName>
        <fullName evidence="2">RidA family protein</fullName>
        <ecNumber evidence="2">3.5.-.-</ecNumber>
    </submittedName>
</protein>
<dbReference type="SUPFAM" id="SSF55298">
    <property type="entry name" value="YjgF-like"/>
    <property type="match status" value="1"/>
</dbReference>
<dbReference type="Gene3D" id="3.30.1330.40">
    <property type="entry name" value="RutC-like"/>
    <property type="match status" value="1"/>
</dbReference>
<gene>
    <name evidence="2" type="ORF">R5A26_08725</name>
</gene>
<dbReference type="EMBL" id="JAWMAJ010000021">
    <property type="protein sequence ID" value="MDV7216036.1"/>
    <property type="molecule type" value="Genomic_DNA"/>
</dbReference>
<dbReference type="Pfam" id="PF01042">
    <property type="entry name" value="Ribonuc_L-PSP"/>
    <property type="match status" value="1"/>
</dbReference>
<dbReference type="EC" id="3.5.-.-" evidence="2"/>
<dbReference type="PANTHER" id="PTHR11803">
    <property type="entry name" value="2-IMINOBUTANOATE/2-IMINOPROPANOATE DEAMINASE RIDA"/>
    <property type="match status" value="1"/>
</dbReference>
<reference evidence="2 3" key="1">
    <citation type="submission" date="2023-10" db="EMBL/GenBank/DDBJ databases">
        <title>Characterization of rhizosphere-enriched actinobacteria from wheat plants lab-grown on chernevaya soil.</title>
        <authorList>
            <person name="Tikhonova E.N."/>
            <person name="Konopkin A."/>
            <person name="Kravchenko I.K."/>
        </authorList>
    </citation>
    <scope>NUCLEOTIDE SEQUENCE [LARGE SCALE GENOMIC DNA]</scope>
    <source>
        <strain evidence="2 3">RR29</strain>
    </source>
</reference>
<proteinExistence type="inferred from homology"/>
<sequence length="134" mass="13904">MSSPVALNPAELPPLTGVISHGLAIPDLGLIYTSGQVAWDAKGELVGRDDLAAQFTKAYENIDIVLAAGGSSRSKIIKETIHLVGYNTDNAEQLIGLIAGCRGPGQTPPASTCVGVETLFAEGYLVEIEVVATL</sequence>
<comment type="similarity">
    <text evidence="1">Belongs to the RutC family.</text>
</comment>
<dbReference type="InterPro" id="IPR006175">
    <property type="entry name" value="YjgF/YER057c/UK114"/>
</dbReference>
<dbReference type="InterPro" id="IPR035959">
    <property type="entry name" value="RutC-like_sf"/>
</dbReference>
<accession>A0ABU4F7U7</accession>